<keyword evidence="2" id="KW-1185">Reference proteome</keyword>
<dbReference type="AlphaFoldDB" id="A0AAQ3MZI1"/>
<sequence length="175" mass="20109">MGDFRIQKFELKSGFSATTMPQEQNVELSIPRTGFIFDSFGSMFYQTWFSTIRSTLFRNRNEMEHYRYMKIAYSASENSCQIPWHATSYTILMSEMSVQHSSTGSTLQHRSFMQNQDFTFPPPLLDHSQTLAHYADPGYSHLMASSYGPQSMVISTSVHIIHVFPLLLTWYAGSS</sequence>
<proteinExistence type="predicted"/>
<dbReference type="Proteomes" id="UP001374535">
    <property type="component" value="Chromosome 8"/>
</dbReference>
<gene>
    <name evidence="1" type="ORF">V8G54_025714</name>
</gene>
<evidence type="ECO:0000313" key="2">
    <source>
        <dbReference type="Proteomes" id="UP001374535"/>
    </source>
</evidence>
<reference evidence="1 2" key="1">
    <citation type="journal article" date="2023" name="Life. Sci Alliance">
        <title>Evolutionary insights into 3D genome organization and epigenetic landscape of Vigna mungo.</title>
        <authorList>
            <person name="Junaid A."/>
            <person name="Singh B."/>
            <person name="Bhatia S."/>
        </authorList>
    </citation>
    <scope>NUCLEOTIDE SEQUENCE [LARGE SCALE GENOMIC DNA]</scope>
    <source>
        <strain evidence="1">Urdbean</strain>
    </source>
</reference>
<organism evidence="1 2">
    <name type="scientific">Vigna mungo</name>
    <name type="common">Black gram</name>
    <name type="synonym">Phaseolus mungo</name>
    <dbReference type="NCBI Taxonomy" id="3915"/>
    <lineage>
        <taxon>Eukaryota</taxon>
        <taxon>Viridiplantae</taxon>
        <taxon>Streptophyta</taxon>
        <taxon>Embryophyta</taxon>
        <taxon>Tracheophyta</taxon>
        <taxon>Spermatophyta</taxon>
        <taxon>Magnoliopsida</taxon>
        <taxon>eudicotyledons</taxon>
        <taxon>Gunneridae</taxon>
        <taxon>Pentapetalae</taxon>
        <taxon>rosids</taxon>
        <taxon>fabids</taxon>
        <taxon>Fabales</taxon>
        <taxon>Fabaceae</taxon>
        <taxon>Papilionoideae</taxon>
        <taxon>50 kb inversion clade</taxon>
        <taxon>NPAAA clade</taxon>
        <taxon>indigoferoid/millettioid clade</taxon>
        <taxon>Phaseoleae</taxon>
        <taxon>Vigna</taxon>
    </lineage>
</organism>
<evidence type="ECO:0000313" key="1">
    <source>
        <dbReference type="EMBL" id="WVY99644.1"/>
    </source>
</evidence>
<dbReference type="EMBL" id="CP144693">
    <property type="protein sequence ID" value="WVY99644.1"/>
    <property type="molecule type" value="Genomic_DNA"/>
</dbReference>
<accession>A0AAQ3MZI1</accession>
<protein>
    <submittedName>
        <fullName evidence="1">Uncharacterized protein</fullName>
    </submittedName>
</protein>
<name>A0AAQ3MZI1_VIGMU</name>